<dbReference type="InterPro" id="IPR006527">
    <property type="entry name" value="F-box-assoc_dom_typ1"/>
</dbReference>
<dbReference type="Proteomes" id="UP001152561">
    <property type="component" value="Unassembled WGS sequence"/>
</dbReference>
<protein>
    <recommendedName>
        <fullName evidence="1">F-box domain-containing protein</fullName>
    </recommendedName>
</protein>
<dbReference type="SUPFAM" id="SSF81383">
    <property type="entry name" value="F-box domain"/>
    <property type="match status" value="1"/>
</dbReference>
<dbReference type="Pfam" id="PF00646">
    <property type="entry name" value="F-box"/>
    <property type="match status" value="1"/>
</dbReference>
<dbReference type="InterPro" id="IPR017451">
    <property type="entry name" value="F-box-assoc_interact_dom"/>
</dbReference>
<dbReference type="Gene3D" id="1.20.1280.50">
    <property type="match status" value="1"/>
</dbReference>
<dbReference type="PANTHER" id="PTHR31672:SF13">
    <property type="entry name" value="F-BOX PROTEIN CPR30-LIKE"/>
    <property type="match status" value="1"/>
</dbReference>
<dbReference type="InterPro" id="IPR001810">
    <property type="entry name" value="F-box_dom"/>
</dbReference>
<evidence type="ECO:0000313" key="2">
    <source>
        <dbReference type="EMBL" id="KAJ8547106.1"/>
    </source>
</evidence>
<comment type="caution">
    <text evidence="2">The sequence shown here is derived from an EMBL/GenBank/DDBJ whole genome shotgun (WGS) entry which is preliminary data.</text>
</comment>
<dbReference type="InterPro" id="IPR036047">
    <property type="entry name" value="F-box-like_dom_sf"/>
</dbReference>
<dbReference type="OrthoDB" id="591557at2759"/>
<dbReference type="AlphaFoldDB" id="A0A9Q1M0S7"/>
<feature type="domain" description="F-box" evidence="1">
    <location>
        <begin position="22"/>
        <end position="68"/>
    </location>
</feature>
<evidence type="ECO:0000259" key="1">
    <source>
        <dbReference type="PROSITE" id="PS50181"/>
    </source>
</evidence>
<proteinExistence type="predicted"/>
<organism evidence="2 3">
    <name type="scientific">Anisodus acutangulus</name>
    <dbReference type="NCBI Taxonomy" id="402998"/>
    <lineage>
        <taxon>Eukaryota</taxon>
        <taxon>Viridiplantae</taxon>
        <taxon>Streptophyta</taxon>
        <taxon>Embryophyta</taxon>
        <taxon>Tracheophyta</taxon>
        <taxon>Spermatophyta</taxon>
        <taxon>Magnoliopsida</taxon>
        <taxon>eudicotyledons</taxon>
        <taxon>Gunneridae</taxon>
        <taxon>Pentapetalae</taxon>
        <taxon>asterids</taxon>
        <taxon>lamiids</taxon>
        <taxon>Solanales</taxon>
        <taxon>Solanaceae</taxon>
        <taxon>Solanoideae</taxon>
        <taxon>Hyoscyameae</taxon>
        <taxon>Anisodus</taxon>
    </lineage>
</organism>
<sequence length="394" mass="45141">MESEGIGGNCAEFPSTSMKDSILTIPILPAEFITEILLRVPVKPLLKFRRVSKSWLALIYSPEFIKTHIRISANNKYYTHHRLMLRSKCILKDCSLMSVLSESVMEVSRLNYPVTNQHKTFWTVVGSVNGLICLSKGANVDLANEKWEKVEQPCCEEEGVLVLGVLGNNLSVIISRFINGFGYDELHDDYKVMRCTYYSSDVEVQIYCLKSDAWRSIHYLQDGVSFSCPSKFVNGKLYWANYTDRSFYKSRYIISINLVDWEKVEQPSYRGDYNLQLGLLSSELSVYINKEKHAYVWVMKKSWTKLFTVKYADNPDSFAVPFFMSNKGEIVVGFASTFMIYNPKDNSLRPAIMNSDDWWYTEIYVESLVSPFSTGGTSDATKTQAEKVQVKTIK</sequence>
<dbReference type="EMBL" id="JAJAGQ010000012">
    <property type="protein sequence ID" value="KAJ8547106.1"/>
    <property type="molecule type" value="Genomic_DNA"/>
</dbReference>
<dbReference type="PANTHER" id="PTHR31672">
    <property type="entry name" value="BNACNNG10540D PROTEIN"/>
    <property type="match status" value="1"/>
</dbReference>
<gene>
    <name evidence="2" type="ORF">K7X08_010692</name>
</gene>
<dbReference type="NCBIfam" id="TIGR01640">
    <property type="entry name" value="F_box_assoc_1"/>
    <property type="match status" value="1"/>
</dbReference>
<evidence type="ECO:0000313" key="3">
    <source>
        <dbReference type="Proteomes" id="UP001152561"/>
    </source>
</evidence>
<accession>A0A9Q1M0S7</accession>
<reference evidence="3" key="1">
    <citation type="journal article" date="2023" name="Proc. Natl. Acad. Sci. U.S.A.">
        <title>Genomic and structural basis for evolution of tropane alkaloid biosynthesis.</title>
        <authorList>
            <person name="Wanga Y.-J."/>
            <person name="Taina T."/>
            <person name="Yua J.-Y."/>
            <person name="Lia J."/>
            <person name="Xua B."/>
            <person name="Chenc J."/>
            <person name="D'Auriad J.C."/>
            <person name="Huanga J.-P."/>
            <person name="Huanga S.-X."/>
        </authorList>
    </citation>
    <scope>NUCLEOTIDE SEQUENCE [LARGE SCALE GENOMIC DNA]</scope>
    <source>
        <strain evidence="3">cv. KIB-2019</strain>
    </source>
</reference>
<keyword evidence="3" id="KW-1185">Reference proteome</keyword>
<dbReference type="PROSITE" id="PS50181">
    <property type="entry name" value="FBOX"/>
    <property type="match status" value="1"/>
</dbReference>
<dbReference type="InterPro" id="IPR050796">
    <property type="entry name" value="SCF_F-box_component"/>
</dbReference>
<name>A0A9Q1M0S7_9SOLA</name>
<dbReference type="CDD" id="cd22157">
    <property type="entry name" value="F-box_AtFBW1-like"/>
    <property type="match status" value="1"/>
</dbReference>
<dbReference type="Pfam" id="PF07734">
    <property type="entry name" value="FBA_1"/>
    <property type="match status" value="1"/>
</dbReference>
<dbReference type="SMART" id="SM00256">
    <property type="entry name" value="FBOX"/>
    <property type="match status" value="1"/>
</dbReference>